<feature type="domain" description="SPOR" evidence="2">
    <location>
        <begin position="76"/>
        <end position="160"/>
    </location>
</feature>
<dbReference type="InterPro" id="IPR036680">
    <property type="entry name" value="SPOR-like_sf"/>
</dbReference>
<dbReference type="Proteomes" id="UP000823641">
    <property type="component" value="Unassembled WGS sequence"/>
</dbReference>
<organism evidence="3 4">
    <name type="scientific">Candidatus Gallipaludibacter merdavium</name>
    <dbReference type="NCBI Taxonomy" id="2840839"/>
    <lineage>
        <taxon>Bacteria</taxon>
        <taxon>Pseudomonadati</taxon>
        <taxon>Bacteroidota</taxon>
        <taxon>Bacteroidia</taxon>
        <taxon>Bacteroidales</taxon>
        <taxon>Candidatus Gallipaludibacter</taxon>
    </lineage>
</organism>
<dbReference type="PROSITE" id="PS51724">
    <property type="entry name" value="SPOR"/>
    <property type="match status" value="1"/>
</dbReference>
<accession>A0A9D9HTZ9</accession>
<proteinExistence type="predicted"/>
<evidence type="ECO:0000313" key="3">
    <source>
        <dbReference type="EMBL" id="MBO8459883.1"/>
    </source>
</evidence>
<sequence length="166" mass="18982">MSQKYLFVLGYVFLSALFTRAEDNIAIKDSITHTTTPTIFTSLSDSLQGGKVTIYQDQRLINVISTKISGTNTIETTEIQGYRVQVYSSNAPKTSKAEAFKIEKEMQASFPNIPTYVIYNPPFWKVRLGNFRNQEECNLLRQEIINKFPTIQGDVYIVRDLIQILK</sequence>
<dbReference type="Pfam" id="PF05036">
    <property type="entry name" value="SPOR"/>
    <property type="match status" value="1"/>
</dbReference>
<evidence type="ECO:0000313" key="4">
    <source>
        <dbReference type="Proteomes" id="UP000823641"/>
    </source>
</evidence>
<dbReference type="EMBL" id="JADIMG010000059">
    <property type="protein sequence ID" value="MBO8459883.1"/>
    <property type="molecule type" value="Genomic_DNA"/>
</dbReference>
<comment type="caution">
    <text evidence="3">The sequence shown here is derived from an EMBL/GenBank/DDBJ whole genome shotgun (WGS) entry which is preliminary data.</text>
</comment>
<dbReference type="Gene3D" id="3.30.70.1070">
    <property type="entry name" value="Sporulation related repeat"/>
    <property type="match status" value="1"/>
</dbReference>
<evidence type="ECO:0000259" key="2">
    <source>
        <dbReference type="PROSITE" id="PS51724"/>
    </source>
</evidence>
<keyword evidence="1" id="KW-0732">Signal</keyword>
<dbReference type="GO" id="GO:0042834">
    <property type="term" value="F:peptidoglycan binding"/>
    <property type="evidence" value="ECO:0007669"/>
    <property type="project" value="InterPro"/>
</dbReference>
<name>A0A9D9HTZ9_9BACT</name>
<protein>
    <submittedName>
        <fullName evidence="3">SPOR domain-containing protein</fullName>
    </submittedName>
</protein>
<gene>
    <name evidence="3" type="ORF">IAA73_06080</name>
</gene>
<dbReference type="AlphaFoldDB" id="A0A9D9HTZ9"/>
<reference evidence="3" key="2">
    <citation type="journal article" date="2021" name="PeerJ">
        <title>Extensive microbial diversity within the chicken gut microbiome revealed by metagenomics and culture.</title>
        <authorList>
            <person name="Gilroy R."/>
            <person name="Ravi A."/>
            <person name="Getino M."/>
            <person name="Pursley I."/>
            <person name="Horton D.L."/>
            <person name="Alikhan N.F."/>
            <person name="Baker D."/>
            <person name="Gharbi K."/>
            <person name="Hall N."/>
            <person name="Watson M."/>
            <person name="Adriaenssens E.M."/>
            <person name="Foster-Nyarko E."/>
            <person name="Jarju S."/>
            <person name="Secka A."/>
            <person name="Antonio M."/>
            <person name="Oren A."/>
            <person name="Chaudhuri R.R."/>
            <person name="La Ragione R."/>
            <person name="Hildebrand F."/>
            <person name="Pallen M.J."/>
        </authorList>
    </citation>
    <scope>NUCLEOTIDE SEQUENCE</scope>
    <source>
        <strain evidence="3">G3-3990</strain>
    </source>
</reference>
<evidence type="ECO:0000256" key="1">
    <source>
        <dbReference type="SAM" id="SignalP"/>
    </source>
</evidence>
<reference evidence="3" key="1">
    <citation type="submission" date="2020-10" db="EMBL/GenBank/DDBJ databases">
        <authorList>
            <person name="Gilroy R."/>
        </authorList>
    </citation>
    <scope>NUCLEOTIDE SEQUENCE</scope>
    <source>
        <strain evidence="3">G3-3990</strain>
    </source>
</reference>
<dbReference type="InterPro" id="IPR007730">
    <property type="entry name" value="SPOR-like_dom"/>
</dbReference>
<feature type="chain" id="PRO_5038671299" evidence="1">
    <location>
        <begin position="22"/>
        <end position="166"/>
    </location>
</feature>
<feature type="signal peptide" evidence="1">
    <location>
        <begin position="1"/>
        <end position="21"/>
    </location>
</feature>